<reference evidence="1" key="1">
    <citation type="journal article" date="2014" name="Front. Microbiol.">
        <title>High frequency of phylogenetically diverse reductive dehalogenase-homologous genes in deep subseafloor sedimentary metagenomes.</title>
        <authorList>
            <person name="Kawai M."/>
            <person name="Futagami T."/>
            <person name="Toyoda A."/>
            <person name="Takaki Y."/>
            <person name="Nishi S."/>
            <person name="Hori S."/>
            <person name="Arai W."/>
            <person name="Tsubouchi T."/>
            <person name="Morono Y."/>
            <person name="Uchiyama I."/>
            <person name="Ito T."/>
            <person name="Fujiyama A."/>
            <person name="Inagaki F."/>
            <person name="Takami H."/>
        </authorList>
    </citation>
    <scope>NUCLEOTIDE SEQUENCE</scope>
    <source>
        <strain evidence="1">Expedition CK06-06</strain>
    </source>
</reference>
<accession>X1LKU4</accession>
<dbReference type="EMBL" id="BARV01000187">
    <property type="protein sequence ID" value="GAH94758.1"/>
    <property type="molecule type" value="Genomic_DNA"/>
</dbReference>
<dbReference type="InterPro" id="IPR015422">
    <property type="entry name" value="PyrdxlP-dep_Trfase_small"/>
</dbReference>
<protein>
    <submittedName>
        <fullName evidence="1">Uncharacterized protein</fullName>
    </submittedName>
</protein>
<comment type="caution">
    <text evidence="1">The sequence shown here is derived from an EMBL/GenBank/DDBJ whole genome shotgun (WGS) entry which is preliminary data.</text>
</comment>
<proteinExistence type="predicted"/>
<organism evidence="1">
    <name type="scientific">marine sediment metagenome</name>
    <dbReference type="NCBI Taxonomy" id="412755"/>
    <lineage>
        <taxon>unclassified sequences</taxon>
        <taxon>metagenomes</taxon>
        <taxon>ecological metagenomes</taxon>
    </lineage>
</organism>
<dbReference type="AlphaFoldDB" id="X1LKU4"/>
<dbReference type="Gene3D" id="3.90.1150.10">
    <property type="entry name" value="Aspartate Aminotransferase, domain 1"/>
    <property type="match status" value="1"/>
</dbReference>
<name>X1LKU4_9ZZZZ</name>
<evidence type="ECO:0000313" key="1">
    <source>
        <dbReference type="EMBL" id="GAH94758.1"/>
    </source>
</evidence>
<sequence length="47" mass="5467">MLENNFIPPLKICEFYKDKNLKNVLLFAITEVLSRDDLNKVAKVLSE</sequence>
<gene>
    <name evidence="1" type="ORF">S06H3_00865</name>
</gene>